<dbReference type="SMART" id="SM00421">
    <property type="entry name" value="HTH_LUXR"/>
    <property type="match status" value="1"/>
</dbReference>
<sequence>MDRLSAASSAARNHRATALVVEGEPGIGKTALVRAFLDRDWPAQCRIVRLVGYSSEADLPYAGVDRLLVEMHDELLALSEPLRHALTVATGRAAGDPPDRFQIGAALLSLLGSAEGPLACVIDDAHLLDDASLAILAFVARRVKAEPVLLVFATRPEPAVLETLAGIEVLHLAGLDDASAVVLLNSRRAPGVDPHLAVKVVEQLGGHPLAITDLARHADAGRLALRALSVEPLPPGALVQGFYRQKIDALPEDSRLVALLAVTDTTGDIQVVRSAARLLGVPDEATGPFEDTGLVEFAERVRFRHQLVRPAVYATASSVDRRRAHLALEAASADHGFSVAATMHASVVAVTPDEEVAGRLASLADESGARGALLSRAGLLARSSELTRSGALRDERRLAAAEAALGAGAAVLAGDLLGDVEESGLAPMSRGRLLSAQAALAMFVGDPARIPFAPQTLTRAADAFSSGSAELEQRSLLTAFAYALATERSTEGVTARELGQRALAGASSTDGVVSDVLRGIHAHLLLPYQEAAPLLRQAVSAARAADDETLMQLGMCPIPLALAVWDPSAALQLTRRMIEHATSRGALQSLDTIYWTQSTTHLQLLDVAAAGRSLENVRELRRAIGYPAEHVVNAAYLALTGVPVETVDSVASTILSTGFGGAWTIVQMGAGVRLLADGEYDAAYGRLRSVTDGGFPHISRLALADLAEAAARSGRREEASAAVDALDALASVASTPWIVGLARRSRALLDASASAEDEYLAAIESSTLAAVRGDLARAHLLFGEWLRRRRRRREAREHLAIAVREFDALGVVPFASRARREFAATGEAMPPPASVAELTPQETLVADLAGEGRSNQEIAAALFISPNTVDYHLRKVFRKLGIASRRQLLERHHD</sequence>
<dbReference type="PRINTS" id="PR00038">
    <property type="entry name" value="HTHLUXR"/>
</dbReference>
<gene>
    <name evidence="4" type="ORF">SAMN06295885_2083</name>
</gene>
<dbReference type="InterPro" id="IPR041664">
    <property type="entry name" value="AAA_16"/>
</dbReference>
<evidence type="ECO:0000313" key="4">
    <source>
        <dbReference type="EMBL" id="SMH42867.1"/>
    </source>
</evidence>
<protein>
    <submittedName>
        <fullName evidence="4">Regulatory protein, luxR family</fullName>
    </submittedName>
</protein>
<dbReference type="GO" id="GO:0005524">
    <property type="term" value="F:ATP binding"/>
    <property type="evidence" value="ECO:0007669"/>
    <property type="project" value="UniProtKB-KW"/>
</dbReference>
<keyword evidence="1" id="KW-0547">Nucleotide-binding</keyword>
<dbReference type="InterPro" id="IPR016032">
    <property type="entry name" value="Sig_transdc_resp-reg_C-effctor"/>
</dbReference>
<keyword evidence="2" id="KW-0067">ATP-binding</keyword>
<dbReference type="SUPFAM" id="SSF46894">
    <property type="entry name" value="C-terminal effector domain of the bipartite response regulators"/>
    <property type="match status" value="1"/>
</dbReference>
<dbReference type="InterPro" id="IPR000792">
    <property type="entry name" value="Tscrpt_reg_LuxR_C"/>
</dbReference>
<dbReference type="GO" id="GO:0005737">
    <property type="term" value="C:cytoplasm"/>
    <property type="evidence" value="ECO:0007669"/>
    <property type="project" value="TreeGrafter"/>
</dbReference>
<evidence type="ECO:0000313" key="5">
    <source>
        <dbReference type="Proteomes" id="UP000193711"/>
    </source>
</evidence>
<dbReference type="Gene3D" id="1.10.10.10">
    <property type="entry name" value="Winged helix-like DNA-binding domain superfamily/Winged helix DNA-binding domain"/>
    <property type="match status" value="1"/>
</dbReference>
<dbReference type="Proteomes" id="UP000193711">
    <property type="component" value="Unassembled WGS sequence"/>
</dbReference>
<dbReference type="PANTHER" id="PTHR16305">
    <property type="entry name" value="TESTICULAR SOLUBLE ADENYLYL CYCLASE"/>
    <property type="match status" value="1"/>
</dbReference>
<dbReference type="InterPro" id="IPR027417">
    <property type="entry name" value="P-loop_NTPase"/>
</dbReference>
<dbReference type="PANTHER" id="PTHR16305:SF35">
    <property type="entry name" value="TRANSCRIPTIONAL ACTIVATOR DOMAIN"/>
    <property type="match status" value="1"/>
</dbReference>
<dbReference type="Pfam" id="PF00196">
    <property type="entry name" value="GerE"/>
    <property type="match status" value="1"/>
</dbReference>
<dbReference type="GO" id="GO:0006355">
    <property type="term" value="P:regulation of DNA-templated transcription"/>
    <property type="evidence" value="ECO:0007669"/>
    <property type="project" value="InterPro"/>
</dbReference>
<dbReference type="GO" id="GO:0004016">
    <property type="term" value="F:adenylate cyclase activity"/>
    <property type="evidence" value="ECO:0007669"/>
    <property type="project" value="TreeGrafter"/>
</dbReference>
<dbReference type="InterPro" id="IPR036388">
    <property type="entry name" value="WH-like_DNA-bd_sf"/>
</dbReference>
<evidence type="ECO:0000256" key="2">
    <source>
        <dbReference type="ARBA" id="ARBA00022840"/>
    </source>
</evidence>
<dbReference type="PROSITE" id="PS50043">
    <property type="entry name" value="HTH_LUXR_2"/>
    <property type="match status" value="1"/>
</dbReference>
<dbReference type="AlphaFoldDB" id="A0A1X7NXD0"/>
<dbReference type="CDD" id="cd06170">
    <property type="entry name" value="LuxR_C_like"/>
    <property type="match status" value="1"/>
</dbReference>
<proteinExistence type="predicted"/>
<feature type="domain" description="HTH luxR-type" evidence="3">
    <location>
        <begin position="831"/>
        <end position="894"/>
    </location>
</feature>
<keyword evidence="5" id="KW-1185">Reference proteome</keyword>
<organism evidence="4 5">
    <name type="scientific">Rathayibacter oskolensis</name>
    <dbReference type="NCBI Taxonomy" id="1891671"/>
    <lineage>
        <taxon>Bacteria</taxon>
        <taxon>Bacillati</taxon>
        <taxon>Actinomycetota</taxon>
        <taxon>Actinomycetes</taxon>
        <taxon>Micrococcales</taxon>
        <taxon>Microbacteriaceae</taxon>
        <taxon>Rathayibacter</taxon>
    </lineage>
</organism>
<dbReference type="SUPFAM" id="SSF52540">
    <property type="entry name" value="P-loop containing nucleoside triphosphate hydrolases"/>
    <property type="match status" value="1"/>
</dbReference>
<reference evidence="5" key="1">
    <citation type="submission" date="2017-04" db="EMBL/GenBank/DDBJ databases">
        <authorList>
            <person name="Varghese N."/>
            <person name="Submissions S."/>
        </authorList>
    </citation>
    <scope>NUCLEOTIDE SEQUENCE [LARGE SCALE GENOMIC DNA]</scope>
    <source>
        <strain evidence="5">VKM Ac-2121</strain>
    </source>
</reference>
<dbReference type="Pfam" id="PF13191">
    <property type="entry name" value="AAA_16"/>
    <property type="match status" value="1"/>
</dbReference>
<evidence type="ECO:0000256" key="1">
    <source>
        <dbReference type="ARBA" id="ARBA00022741"/>
    </source>
</evidence>
<dbReference type="STRING" id="1891671.SAMN06295885_2083"/>
<dbReference type="EMBL" id="FXBM01000002">
    <property type="protein sequence ID" value="SMH42867.1"/>
    <property type="molecule type" value="Genomic_DNA"/>
</dbReference>
<accession>A0A1X7NXD0</accession>
<dbReference type="GO" id="GO:0003677">
    <property type="term" value="F:DNA binding"/>
    <property type="evidence" value="ECO:0007669"/>
    <property type="project" value="InterPro"/>
</dbReference>
<evidence type="ECO:0000259" key="3">
    <source>
        <dbReference type="PROSITE" id="PS50043"/>
    </source>
</evidence>
<name>A0A1X7NXD0_9MICO</name>